<organism evidence="1 2">
    <name type="scientific">Thanatephorus cucumeris (strain AG1-IB / isolate 7/3/14)</name>
    <name type="common">Lettuce bottom rot fungus</name>
    <name type="synonym">Rhizoctonia solani</name>
    <dbReference type="NCBI Taxonomy" id="1108050"/>
    <lineage>
        <taxon>Eukaryota</taxon>
        <taxon>Fungi</taxon>
        <taxon>Dikarya</taxon>
        <taxon>Basidiomycota</taxon>
        <taxon>Agaricomycotina</taxon>
        <taxon>Agaricomycetes</taxon>
        <taxon>Cantharellales</taxon>
        <taxon>Ceratobasidiaceae</taxon>
        <taxon>Rhizoctonia</taxon>
        <taxon>Rhizoctonia solani AG-1</taxon>
    </lineage>
</organism>
<reference evidence="1 2" key="1">
    <citation type="journal article" date="2013" name="J. Biotechnol.">
        <title>Establishment and interpretation of the genome sequence of the phytopathogenic fungus Rhizoctonia solani AG1-IB isolate 7/3/14.</title>
        <authorList>
            <person name="Wibberg D.W."/>
            <person name="Jelonek L.J."/>
            <person name="Rupp O.R."/>
            <person name="Hennig M.H."/>
            <person name="Eikmeyer F.E."/>
            <person name="Goesmann A.G."/>
            <person name="Hartmann A.H."/>
            <person name="Borriss R.B."/>
            <person name="Grosch R.G."/>
            <person name="Puehler A.P."/>
            <person name="Schlueter A.S."/>
        </authorList>
    </citation>
    <scope>NUCLEOTIDE SEQUENCE [LARGE SCALE GENOMIC DNA]</scope>
    <source>
        <strain evidence="2">AG1-IB / isolate 7/3/14</strain>
    </source>
</reference>
<comment type="caution">
    <text evidence="1">The sequence shown here is derived from an EMBL/GenBank/DDBJ whole genome shotgun (WGS) entry which is preliminary data.</text>
</comment>
<dbReference type="Proteomes" id="UP000012065">
    <property type="component" value="Unassembled WGS sequence"/>
</dbReference>
<proteinExistence type="predicted"/>
<evidence type="ECO:0000313" key="2">
    <source>
        <dbReference type="Proteomes" id="UP000012065"/>
    </source>
</evidence>
<gene>
    <name evidence="1" type="ORF">BN14_06690</name>
</gene>
<protein>
    <submittedName>
        <fullName evidence="1">Uncharacterized protein</fullName>
    </submittedName>
</protein>
<dbReference type="EMBL" id="CAOJ01010146">
    <property type="protein sequence ID" value="CCO32627.1"/>
    <property type="molecule type" value="Genomic_DNA"/>
</dbReference>
<dbReference type="AlphaFoldDB" id="M5C9Y6"/>
<sequence>MGLRLVGSAYALPQDTTTESASTNPIAHTATPICAPLTNAIAPIPVRAPPNVTIVPTITPPPVHPATTNMSLSAIGTSAHTPLATTSTAPTVTMGACTLIHPIAASTNLTGIADAHPCLSMISLPLQNASALLIAAQTSLVLPPLLLNPSHPPPDDWLDKQYYLLYENPICLGVLRSSTGLSPN</sequence>
<dbReference type="HOGENOM" id="CLU_1469186_0_0_1"/>
<name>M5C9Y6_THACB</name>
<accession>M5C9Y6</accession>
<evidence type="ECO:0000313" key="1">
    <source>
        <dbReference type="EMBL" id="CCO32627.1"/>
    </source>
</evidence>